<comment type="caution">
    <text evidence="1">The sequence shown here is derived from an EMBL/GenBank/DDBJ whole genome shotgun (WGS) entry which is preliminary data.</text>
</comment>
<sequence>MMVMTYSQRLGRSGDASDILYLEQQIAVAKQVIKRAEAAGHKEALEEAMNKLAELETELDELEN</sequence>
<evidence type="ECO:0000313" key="2">
    <source>
        <dbReference type="Proteomes" id="UP000186058"/>
    </source>
</evidence>
<organism evidence="1 2">
    <name type="scientific">Paenibacillus helianthi</name>
    <dbReference type="NCBI Taxonomy" id="1349432"/>
    <lineage>
        <taxon>Bacteria</taxon>
        <taxon>Bacillati</taxon>
        <taxon>Bacillota</taxon>
        <taxon>Bacilli</taxon>
        <taxon>Bacillales</taxon>
        <taxon>Paenibacillaceae</taxon>
        <taxon>Paenibacillus</taxon>
    </lineage>
</organism>
<accession>A0ABX3EKV4</accession>
<name>A0ABX3EKV4_9BACL</name>
<dbReference type="EMBL" id="LVWI01000070">
    <property type="protein sequence ID" value="OKP82034.1"/>
    <property type="molecule type" value="Genomic_DNA"/>
</dbReference>
<proteinExistence type="predicted"/>
<dbReference type="Proteomes" id="UP000186058">
    <property type="component" value="Unassembled WGS sequence"/>
</dbReference>
<gene>
    <name evidence="1" type="ORF">A3844_24580</name>
</gene>
<evidence type="ECO:0000313" key="1">
    <source>
        <dbReference type="EMBL" id="OKP82034.1"/>
    </source>
</evidence>
<evidence type="ECO:0008006" key="3">
    <source>
        <dbReference type="Google" id="ProtNLM"/>
    </source>
</evidence>
<keyword evidence="2" id="KW-1185">Reference proteome</keyword>
<protein>
    <recommendedName>
        <fullName evidence="3">DUF1843 domain-containing protein</fullName>
    </recommendedName>
</protein>
<reference evidence="1 2" key="1">
    <citation type="submission" date="2016-03" db="EMBL/GenBank/DDBJ databases">
        <authorList>
            <person name="Sant'Anna F.H."/>
            <person name="Ambrosini A."/>
            <person name="Souza R."/>
            <person name="Bach E."/>
            <person name="Fernandes G."/>
            <person name="Balsanelli E."/>
            <person name="Baura V.A."/>
            <person name="Souza E.M."/>
            <person name="Passaglia L."/>
        </authorList>
    </citation>
    <scope>NUCLEOTIDE SEQUENCE [LARGE SCALE GENOMIC DNA]</scope>
    <source>
        <strain evidence="1 2">P26E</strain>
    </source>
</reference>